<protein>
    <submittedName>
        <fullName evidence="1">Uncharacterized protein</fullName>
    </submittedName>
</protein>
<organism evidence="1 2">
    <name type="scientific">Mycobacterium tuberculosis CAS/NITR204</name>
    <dbReference type="NCBI Taxonomy" id="1310114"/>
    <lineage>
        <taxon>Bacteria</taxon>
        <taxon>Bacillati</taxon>
        <taxon>Actinomycetota</taxon>
        <taxon>Actinomycetes</taxon>
        <taxon>Mycobacteriales</taxon>
        <taxon>Mycobacteriaceae</taxon>
        <taxon>Mycobacterium</taxon>
        <taxon>Mycobacterium tuberculosis complex</taxon>
    </lineage>
</organism>
<dbReference type="AlphaFoldDB" id="R4M5Z2"/>
<proteinExistence type="predicted"/>
<accession>R4M5Z2</accession>
<gene>
    <name evidence="1" type="ORF">J113_11355</name>
</gene>
<evidence type="ECO:0000313" key="1">
    <source>
        <dbReference type="EMBL" id="AGL27104.1"/>
    </source>
</evidence>
<dbReference type="HOGENOM" id="CLU_1904449_0_0_11"/>
<dbReference type="EMBL" id="CP005386">
    <property type="protein sequence ID" value="AGL27104.1"/>
    <property type="molecule type" value="Genomic_DNA"/>
</dbReference>
<dbReference type="KEGG" id="mtuc:J113_11355"/>
<sequence>MTAASTAIASGSSSRLAHPRHQLVDVCCRGLLQSGGGHDAGHLRVRAMILVTGGSATGQPGVRRCAGTTRMHFPKSLAQQHFPRSACVLNRRVIATIVGWFTAIGQMRVAPRRCGVINLTYLYPATRYCLGLA</sequence>
<name>R4M5Z2_MYCTX</name>
<dbReference type="BioCyc" id="MTUB1310114:G13A2-1669-MONOMER"/>
<evidence type="ECO:0000313" key="2">
    <source>
        <dbReference type="Proteomes" id="UP000013548"/>
    </source>
</evidence>
<reference evidence="1 2" key="1">
    <citation type="journal article" date="2013" name="Genome Announc.">
        <title>Whole-Genome Sequences of Four Clinical Isolates of Mycobacterium tuberculosis from Tamil Nadu, South India.</title>
        <authorList>
            <person name="Narayanan S."/>
            <person name="Deshpande U."/>
        </authorList>
    </citation>
    <scope>NUCLEOTIDE SEQUENCE [LARGE SCALE GENOMIC DNA]</scope>
    <source>
        <strain evidence="1 2">CAS/NITR204</strain>
    </source>
</reference>
<dbReference type="Proteomes" id="UP000013548">
    <property type="component" value="Chromosome"/>
</dbReference>
<dbReference type="PATRIC" id="fig|1310114.3.peg.2380"/>